<evidence type="ECO:0000259" key="5">
    <source>
        <dbReference type="Pfam" id="PF01420"/>
    </source>
</evidence>
<dbReference type="Pfam" id="PF01420">
    <property type="entry name" value="Methylase_S"/>
    <property type="match status" value="2"/>
</dbReference>
<sequence length="430" mass="48817">MQPSDWEVRAVEELGLVQAGRQRSPDFVDGSLRPYLRVANVFDGRIDTSDVNKMRFTDKEFERYQLKSGDILLNEGQSFELVGRPALYEGEPRECCFQNTLIRFRPSSRVDPSFALKLFQQCLYDGTFQSIAKKTTSIAHLGVSRFASLRLLWPPLDEQKRISRTLDVWNESIRCTEALFGNRQAQLKALLAIVLHLPPAIPGLKSEADNGGYPASVQPGIPNLPRAPEGWRRITLGEHLTEVRRPASLRADDEYRLVTVKRSRGGVELRETLTGREIKTPSQFYVRTGDFLISKRQIVHGACGIVPAELDGAVVSNEYAVLNSDGQIDLRFLRYLSESRYFQQTCFHSSIGVHVEKMIFKTERWLKWPFNIPPLPVQQRIVEVLDTARREVELIAAQIERLKQEKAALMADLLTGKRRVKLNAEAVSTP</sequence>
<feature type="domain" description="Type I restriction modification DNA specificity" evidence="5">
    <location>
        <begin position="3"/>
        <end position="171"/>
    </location>
</feature>
<organism evidence="7 8">
    <name type="scientific">Sphaerotilus sulfidivorans</name>
    <dbReference type="NCBI Taxonomy" id="639200"/>
    <lineage>
        <taxon>Bacteria</taxon>
        <taxon>Pseudomonadati</taxon>
        <taxon>Pseudomonadota</taxon>
        <taxon>Betaproteobacteria</taxon>
        <taxon>Burkholderiales</taxon>
        <taxon>Sphaerotilaceae</taxon>
        <taxon>Sphaerotilus</taxon>
    </lineage>
</organism>
<evidence type="ECO:0000313" key="9">
    <source>
        <dbReference type="Proteomes" id="UP001549111"/>
    </source>
</evidence>
<name>A0A5C1Q5Z5_9BURK</name>
<keyword evidence="7" id="KW-0540">Nuclease</keyword>
<keyword evidence="7" id="KW-0378">Hydrolase</keyword>
<dbReference type="GO" id="GO:0004519">
    <property type="term" value="F:endonuclease activity"/>
    <property type="evidence" value="ECO:0007669"/>
    <property type="project" value="UniProtKB-KW"/>
</dbReference>
<evidence type="ECO:0000256" key="1">
    <source>
        <dbReference type="ARBA" id="ARBA00010923"/>
    </source>
</evidence>
<evidence type="ECO:0000313" key="6">
    <source>
        <dbReference type="EMBL" id="MET3605781.1"/>
    </source>
</evidence>
<dbReference type="RefSeq" id="WP_149505431.1">
    <property type="nucleotide sequence ID" value="NZ_CP035709.1"/>
</dbReference>
<dbReference type="KEGG" id="snn:EWH46_18175"/>
<evidence type="ECO:0000313" key="7">
    <source>
        <dbReference type="EMBL" id="QEN02808.1"/>
    </source>
</evidence>
<dbReference type="Proteomes" id="UP000323522">
    <property type="component" value="Plasmid pSna507_unt12"/>
</dbReference>
<evidence type="ECO:0000256" key="4">
    <source>
        <dbReference type="SAM" id="Coils"/>
    </source>
</evidence>
<evidence type="ECO:0000256" key="2">
    <source>
        <dbReference type="ARBA" id="ARBA00022747"/>
    </source>
</evidence>
<dbReference type="InterPro" id="IPR000055">
    <property type="entry name" value="Restrct_endonuc_typeI_TRD"/>
</dbReference>
<feature type="coiled-coil region" evidence="4">
    <location>
        <begin position="385"/>
        <end position="419"/>
    </location>
</feature>
<dbReference type="OrthoDB" id="5298944at2"/>
<comment type="similarity">
    <text evidence="1">Belongs to the type-I restriction system S methylase family.</text>
</comment>
<keyword evidence="2" id="KW-0680">Restriction system</keyword>
<gene>
    <name evidence="6" type="ORF">ABIC99_003615</name>
    <name evidence="7" type="ORF">EWH46_18175</name>
</gene>
<dbReference type="PANTHER" id="PTHR30408:SF12">
    <property type="entry name" value="TYPE I RESTRICTION ENZYME MJAVIII SPECIFICITY SUBUNIT"/>
    <property type="match status" value="1"/>
</dbReference>
<dbReference type="EMBL" id="JBEPLS010000023">
    <property type="protein sequence ID" value="MET3605781.1"/>
    <property type="molecule type" value="Genomic_DNA"/>
</dbReference>
<geneLocation type="plasmid" evidence="7">
    <name>pSna507_unt12</name>
</geneLocation>
<evidence type="ECO:0000256" key="3">
    <source>
        <dbReference type="ARBA" id="ARBA00023125"/>
    </source>
</evidence>
<keyword evidence="9" id="KW-1185">Reference proteome</keyword>
<dbReference type="Gene3D" id="3.90.220.20">
    <property type="entry name" value="DNA methylase specificity domains"/>
    <property type="match status" value="3"/>
</dbReference>
<keyword evidence="3" id="KW-0238">DNA-binding</keyword>
<dbReference type="PANTHER" id="PTHR30408">
    <property type="entry name" value="TYPE-1 RESTRICTION ENZYME ECOKI SPECIFICITY PROTEIN"/>
    <property type="match status" value="1"/>
</dbReference>
<dbReference type="InterPro" id="IPR052021">
    <property type="entry name" value="Type-I_RS_S_subunit"/>
</dbReference>
<dbReference type="AlphaFoldDB" id="A0A5C1Q5Z5"/>
<proteinExistence type="inferred from homology"/>
<dbReference type="Proteomes" id="UP001549111">
    <property type="component" value="Unassembled WGS sequence"/>
</dbReference>
<dbReference type="CDD" id="cd17253">
    <property type="entry name" value="RMtype1_S_Eco933I-TRD2-CR2_like"/>
    <property type="match status" value="1"/>
</dbReference>
<dbReference type="EMBL" id="CP035709">
    <property type="protein sequence ID" value="QEN02808.1"/>
    <property type="molecule type" value="Genomic_DNA"/>
</dbReference>
<keyword evidence="4" id="KW-0175">Coiled coil</keyword>
<dbReference type="GO" id="GO:0003677">
    <property type="term" value="F:DNA binding"/>
    <property type="evidence" value="ECO:0007669"/>
    <property type="project" value="UniProtKB-KW"/>
</dbReference>
<feature type="domain" description="Type I restriction modification DNA specificity" evidence="5">
    <location>
        <begin position="254"/>
        <end position="404"/>
    </location>
</feature>
<evidence type="ECO:0000313" key="8">
    <source>
        <dbReference type="Proteomes" id="UP000323522"/>
    </source>
</evidence>
<dbReference type="SUPFAM" id="SSF116734">
    <property type="entry name" value="DNA methylase specificity domain"/>
    <property type="match status" value="2"/>
</dbReference>
<dbReference type="GO" id="GO:0009307">
    <property type="term" value="P:DNA restriction-modification system"/>
    <property type="evidence" value="ECO:0007669"/>
    <property type="project" value="UniProtKB-KW"/>
</dbReference>
<dbReference type="REBASE" id="297935">
    <property type="entry name" value="S1.Sna507VI"/>
</dbReference>
<dbReference type="InterPro" id="IPR044946">
    <property type="entry name" value="Restrct_endonuc_typeI_TRD_sf"/>
</dbReference>
<accession>A0A5C1Q5Z5</accession>
<reference evidence="7 8" key="1">
    <citation type="submission" date="2019-02" db="EMBL/GenBank/DDBJ databases">
        <title>Complete Genome Sequence and Methylome Analysis of Sphaerotilus natans subsp. sulfidivorans D-507.</title>
        <authorList>
            <person name="Fomenkov A."/>
            <person name="Gridneva E."/>
            <person name="Smolyakov D."/>
            <person name="Dubinina G."/>
            <person name="Vincze T."/>
            <person name="Grabovich M."/>
            <person name="Roberts R.J."/>
        </authorList>
    </citation>
    <scope>NUCLEOTIDE SEQUENCE [LARGE SCALE GENOMIC DNA]</scope>
    <source>
        <strain evidence="7 8">D-507</strain>
        <plasmid evidence="7">pSna507_unt12</plasmid>
        <plasmid evidence="8">psna507_unt12</plasmid>
    </source>
</reference>
<keyword evidence="7" id="KW-0614">Plasmid</keyword>
<keyword evidence="7" id="KW-0255">Endonuclease</keyword>
<protein>
    <submittedName>
        <fullName evidence="6">Restriction endonuclease S subunit</fullName>
    </submittedName>
    <submittedName>
        <fullName evidence="7">Restriction endonuclease subunit S</fullName>
    </submittedName>
</protein>
<geneLocation type="plasmid" evidence="8">
    <name>psna507_unt12</name>
</geneLocation>
<reference evidence="6 9" key="2">
    <citation type="submission" date="2024-06" db="EMBL/GenBank/DDBJ databases">
        <title>Genomic Encyclopedia of Type Strains, Phase IV (KMG-IV): sequencing the most valuable type-strain genomes for metagenomic binning, comparative biology and taxonomic classification.</title>
        <authorList>
            <person name="Goeker M."/>
        </authorList>
    </citation>
    <scope>NUCLEOTIDE SEQUENCE [LARGE SCALE GENOMIC DNA]</scope>
    <source>
        <strain evidence="6 9">D-501</strain>
    </source>
</reference>